<dbReference type="EMBL" id="JAWZYT010002285">
    <property type="protein sequence ID" value="KAK4305337.1"/>
    <property type="molecule type" value="Genomic_DNA"/>
</dbReference>
<feature type="domain" description="Ionotropic glutamate receptor L-glutamate and glycine-binding" evidence="15">
    <location>
        <begin position="862"/>
        <end position="920"/>
    </location>
</feature>
<dbReference type="GO" id="GO:0050906">
    <property type="term" value="P:detection of stimulus involved in sensory perception"/>
    <property type="evidence" value="ECO:0007669"/>
    <property type="project" value="UniProtKB-ARBA"/>
</dbReference>
<proteinExistence type="inferred from homology"/>
<dbReference type="Gene3D" id="3.40.190.10">
    <property type="entry name" value="Periplasmic binding protein-like II"/>
    <property type="match status" value="2"/>
</dbReference>
<dbReference type="PANTHER" id="PTHR42643:SF24">
    <property type="entry name" value="IONOTROPIC RECEPTOR 60A"/>
    <property type="match status" value="1"/>
</dbReference>
<dbReference type="SMART" id="SM00918">
    <property type="entry name" value="Lig_chan-Glu_bd"/>
    <property type="match status" value="2"/>
</dbReference>
<feature type="transmembrane region" description="Helical" evidence="14">
    <location>
        <begin position="375"/>
        <end position="394"/>
    </location>
</feature>
<dbReference type="InterPro" id="IPR001320">
    <property type="entry name" value="Iontro_rcpt_C"/>
</dbReference>
<evidence type="ECO:0000313" key="17">
    <source>
        <dbReference type="Proteomes" id="UP001292094"/>
    </source>
</evidence>
<dbReference type="PANTHER" id="PTHR42643">
    <property type="entry name" value="IONOTROPIC RECEPTOR 20A-RELATED"/>
    <property type="match status" value="1"/>
</dbReference>
<keyword evidence="3" id="KW-0813">Transport</keyword>
<dbReference type="Pfam" id="PF10613">
    <property type="entry name" value="Lig_chan-Glu_bd"/>
    <property type="match status" value="2"/>
</dbReference>
<comment type="similarity">
    <text evidence="2">Belongs to the glutamate-gated ion channel (TC 1.A.10.1) family.</text>
</comment>
<name>A0AAE1PDB9_9EUCA</name>
<evidence type="ECO:0000313" key="16">
    <source>
        <dbReference type="EMBL" id="KAK4305337.1"/>
    </source>
</evidence>
<keyword evidence="12" id="KW-0407">Ion channel</keyword>
<organism evidence="16 17">
    <name type="scientific">Petrolisthes manimaculis</name>
    <dbReference type="NCBI Taxonomy" id="1843537"/>
    <lineage>
        <taxon>Eukaryota</taxon>
        <taxon>Metazoa</taxon>
        <taxon>Ecdysozoa</taxon>
        <taxon>Arthropoda</taxon>
        <taxon>Crustacea</taxon>
        <taxon>Multicrustacea</taxon>
        <taxon>Malacostraca</taxon>
        <taxon>Eumalacostraca</taxon>
        <taxon>Eucarida</taxon>
        <taxon>Decapoda</taxon>
        <taxon>Pleocyemata</taxon>
        <taxon>Anomura</taxon>
        <taxon>Galatheoidea</taxon>
        <taxon>Porcellanidae</taxon>
        <taxon>Petrolisthes</taxon>
    </lineage>
</organism>
<keyword evidence="10" id="KW-0325">Glycoprotein</keyword>
<dbReference type="Proteomes" id="UP001292094">
    <property type="component" value="Unassembled WGS sequence"/>
</dbReference>
<dbReference type="Pfam" id="PF00060">
    <property type="entry name" value="Lig_chan"/>
    <property type="match status" value="1"/>
</dbReference>
<keyword evidence="17" id="KW-1185">Reference proteome</keyword>
<comment type="caution">
    <text evidence="16">The sequence shown here is derived from an EMBL/GenBank/DDBJ whole genome shotgun (WGS) entry which is preliminary data.</text>
</comment>
<evidence type="ECO:0000256" key="13">
    <source>
        <dbReference type="SAM" id="MobiDB-lite"/>
    </source>
</evidence>
<evidence type="ECO:0000256" key="11">
    <source>
        <dbReference type="ARBA" id="ARBA00023286"/>
    </source>
</evidence>
<keyword evidence="7" id="KW-0406">Ion transport</keyword>
<keyword evidence="5 14" id="KW-0812">Transmembrane</keyword>
<evidence type="ECO:0000256" key="2">
    <source>
        <dbReference type="ARBA" id="ARBA00008685"/>
    </source>
</evidence>
<evidence type="ECO:0000256" key="7">
    <source>
        <dbReference type="ARBA" id="ARBA00023065"/>
    </source>
</evidence>
<keyword evidence="4" id="KW-1003">Cell membrane</keyword>
<feature type="transmembrane region" description="Helical" evidence="14">
    <location>
        <begin position="973"/>
        <end position="992"/>
    </location>
</feature>
<evidence type="ECO:0000259" key="15">
    <source>
        <dbReference type="SMART" id="SM00918"/>
    </source>
</evidence>
<dbReference type="InterPro" id="IPR019594">
    <property type="entry name" value="Glu/Gly-bd"/>
</dbReference>
<dbReference type="SUPFAM" id="SSF53850">
    <property type="entry name" value="Periplasmic binding protein-like II"/>
    <property type="match status" value="2"/>
</dbReference>
<feature type="region of interest" description="Disordered" evidence="13">
    <location>
        <begin position="602"/>
        <end position="623"/>
    </location>
</feature>
<dbReference type="GO" id="GO:0005886">
    <property type="term" value="C:plasma membrane"/>
    <property type="evidence" value="ECO:0007669"/>
    <property type="project" value="UniProtKB-SubCell"/>
</dbReference>
<feature type="transmembrane region" description="Helical" evidence="14">
    <location>
        <begin position="430"/>
        <end position="454"/>
    </location>
</feature>
<dbReference type="GO" id="GO:0015276">
    <property type="term" value="F:ligand-gated monoatomic ion channel activity"/>
    <property type="evidence" value="ECO:0007669"/>
    <property type="project" value="InterPro"/>
</dbReference>
<evidence type="ECO:0000256" key="14">
    <source>
        <dbReference type="SAM" id="Phobius"/>
    </source>
</evidence>
<dbReference type="InterPro" id="IPR052192">
    <property type="entry name" value="Insect_Ionotropic_Sensory_Rcpt"/>
</dbReference>
<evidence type="ECO:0000256" key="4">
    <source>
        <dbReference type="ARBA" id="ARBA00022475"/>
    </source>
</evidence>
<evidence type="ECO:0000256" key="8">
    <source>
        <dbReference type="ARBA" id="ARBA00023136"/>
    </source>
</evidence>
<evidence type="ECO:0000256" key="6">
    <source>
        <dbReference type="ARBA" id="ARBA00022989"/>
    </source>
</evidence>
<evidence type="ECO:0000256" key="9">
    <source>
        <dbReference type="ARBA" id="ARBA00023170"/>
    </source>
</evidence>
<dbReference type="Gene3D" id="1.10.287.70">
    <property type="match status" value="2"/>
</dbReference>
<evidence type="ECO:0000256" key="10">
    <source>
        <dbReference type="ARBA" id="ARBA00023180"/>
    </source>
</evidence>
<keyword evidence="6 14" id="KW-1133">Transmembrane helix</keyword>
<feature type="domain" description="Ionotropic glutamate receptor L-glutamate and glycine-binding" evidence="15">
    <location>
        <begin position="264"/>
        <end position="322"/>
    </location>
</feature>
<evidence type="ECO:0000256" key="12">
    <source>
        <dbReference type="ARBA" id="ARBA00023303"/>
    </source>
</evidence>
<evidence type="ECO:0000256" key="1">
    <source>
        <dbReference type="ARBA" id="ARBA00004651"/>
    </source>
</evidence>
<comment type="subcellular location">
    <subcellularLocation>
        <location evidence="1">Cell membrane</location>
        <topology evidence="1">Multi-pass membrane protein</topology>
    </subcellularLocation>
</comment>
<gene>
    <name evidence="16" type="ORF">Pmani_022763</name>
</gene>
<keyword evidence="8 14" id="KW-0472">Membrane</keyword>
<feature type="transmembrane region" description="Helical" evidence="14">
    <location>
        <begin position="1024"/>
        <end position="1048"/>
    </location>
</feature>
<keyword evidence="9" id="KW-0675">Receptor</keyword>
<dbReference type="AlphaFoldDB" id="A0AAE1PDB9"/>
<accession>A0AAE1PDB9</accession>
<evidence type="ECO:0000256" key="3">
    <source>
        <dbReference type="ARBA" id="ARBA00022448"/>
    </source>
</evidence>
<reference evidence="16" key="1">
    <citation type="submission" date="2023-11" db="EMBL/GenBank/DDBJ databases">
        <title>Genome assemblies of two species of porcelain crab, Petrolisthes cinctipes and Petrolisthes manimaculis (Anomura: Porcellanidae).</title>
        <authorList>
            <person name="Angst P."/>
        </authorList>
    </citation>
    <scope>NUCLEOTIDE SEQUENCE</scope>
    <source>
        <strain evidence="16">PB745_02</strain>
        <tissue evidence="16">Gill</tissue>
    </source>
</reference>
<protein>
    <recommendedName>
        <fullName evidence="15">Ionotropic glutamate receptor L-glutamate and glycine-binding domain-containing protein</fullName>
    </recommendedName>
</protein>
<evidence type="ECO:0000256" key="5">
    <source>
        <dbReference type="ARBA" id="ARBA00022692"/>
    </source>
</evidence>
<keyword evidence="11" id="KW-1071">Ligand-gated ion channel</keyword>
<sequence length="1257" mass="139796">MLPPSRASFLITGLKPGFISVYFYYGGEARCQYLGNLGRLVAAGQLLAGHGQSRIIMTPATAVPKLLLFLTAAFQGEAFGGIRRSGREWSEEATGLADEAERAVTIVRHVMKGPARGRTLTFSLDTTLSATVKDAISSLPQFQPPVSDSLHVALFSNLSHQTTSLGSVTHPPRHLLLVSLRSGHDVSALLTQPWLSGVQSLALVTPVSGSLVTYTLLPFCSPSLHYLGHWSTHIFPTWESLFPDRFLNTCHTVFHVAMKLEDPPYFYRRRLHSQPVGVSVNMLRALSTKLNFSYGVTEDSLDGTWGVLEGGKWSGMLGMVNRGEYNFTGNGFIQSLERMEAFDFGEYIYQDKVSVFLRKPVPVQAWMDLVRPFSVGVWAALLVTLLLSSAFFTLQARVQKRSNRSVSSLYLMRVLLSQSTPPSDQPRSRLLVSVWLLVCLILTSAFTSNLVGIFTTNTFPAPITSLSQLAAQSTIRLTAPDHGSFVSNQLKRAEDYVSLRRFRGRIELFPLECEAVGGMTAGTHGYVEVATHTMFMLTTKYKKRNWYRVKEAFLTVEMSWVYKKGTSWKTKLDENIKWLKYTGVIEQWYKMELQHLDVGRKRRGRGKGVNDDPDTTGGRGRPLTTSHLQGLFFLLGLAATSGRYLKSKDGSVDARLILWFSEQRCVVEEAAPSGLAGSAAKWSKSTTAMNEKTRFLVEILEQLVRSAARNRSLQLHLDPSLPAATKDALMMWSNAYNPSLVAPLHVVIVMSYSSFSITFSSLVAYTFSHLLLVNLEFDRNATTLLMQPILSGVRSLALLTPVSAKPGPLATYTLLPFCSPGLQYLGDWSQHTFPTWESLFPDRFPSTCRATFRLATWINDEPFLYHRQQDNKTVGVSVTLLHLLANKLNFSYTMTTRSVDGLWGSEENGEWNGLLGMIQHTQYDFTINSFLHTEDRLAAFDVAEPITYNEVAVFLQKPAALPKWMNLVRPFPIRIWVLLSATLLLASGCFVLQAKVGGRGWNADLGPLRAILGQSSPCLTEPRLFGGLWLLICFVLTAAYTSNLVGVFTKPAFPPLLTTLSQLLSSEIRLTTPDVGTALVEFLKNENVPIIRAFRGRVDLYANENQCVAATARGTHGFVGGTTYTNLLFARKFKLGNWYKLEEPFNSFGKGWIYKKTLPLKEKMNKYIRKLKEVGLMDFWLKNEHEALGYTAEGKSVSKGVEGVVTGGMGPLTTSHLQGHFSLLSLAWALSILLFLLETIHKKSCCHSLTTSPPVSD</sequence>